<gene>
    <name evidence="2" type="ORF">RE6C_02917</name>
</gene>
<dbReference type="AlphaFoldDB" id="M2AV30"/>
<accession>M2AV30</accession>
<name>M2AV30_9BACT</name>
<comment type="caution">
    <text evidence="2">The sequence shown here is derived from an EMBL/GenBank/DDBJ whole genome shotgun (WGS) entry which is preliminary data.</text>
</comment>
<organism evidence="2 3">
    <name type="scientific">Rhodopirellula europaea 6C</name>
    <dbReference type="NCBI Taxonomy" id="1263867"/>
    <lineage>
        <taxon>Bacteria</taxon>
        <taxon>Pseudomonadati</taxon>
        <taxon>Planctomycetota</taxon>
        <taxon>Planctomycetia</taxon>
        <taxon>Pirellulales</taxon>
        <taxon>Pirellulaceae</taxon>
        <taxon>Rhodopirellula</taxon>
    </lineage>
</organism>
<feature type="region of interest" description="Disordered" evidence="1">
    <location>
        <begin position="1"/>
        <end position="25"/>
    </location>
</feature>
<evidence type="ECO:0000256" key="1">
    <source>
        <dbReference type="SAM" id="MobiDB-lite"/>
    </source>
</evidence>
<dbReference type="Proteomes" id="UP000011529">
    <property type="component" value="Unassembled WGS sequence"/>
</dbReference>
<dbReference type="EMBL" id="ANMO01000120">
    <property type="protein sequence ID" value="EMB16552.1"/>
    <property type="molecule type" value="Genomic_DNA"/>
</dbReference>
<sequence length="54" mass="6224">MHSAALMHSHPQAPHPSKLRERMNPSRPILGLANRTMDFQVRRITTTIFARCRS</sequence>
<proteinExistence type="predicted"/>
<dbReference type="PATRIC" id="fig|1263867.3.peg.3118"/>
<evidence type="ECO:0000313" key="3">
    <source>
        <dbReference type="Proteomes" id="UP000011529"/>
    </source>
</evidence>
<reference evidence="2" key="1">
    <citation type="submission" date="2012-11" db="EMBL/GenBank/DDBJ databases">
        <title>Permanent draft genomes of Rhodopirellula europaea strain SH398 and 6C.</title>
        <authorList>
            <person name="Richter M."/>
            <person name="Richter-Heitmann T."/>
            <person name="Frank C."/>
            <person name="Harder J."/>
            <person name="Glockner F.O."/>
        </authorList>
    </citation>
    <scope>NUCLEOTIDE SEQUENCE</scope>
    <source>
        <strain evidence="2">6C</strain>
    </source>
</reference>
<keyword evidence="3" id="KW-1185">Reference proteome</keyword>
<protein>
    <submittedName>
        <fullName evidence="2">Uncharacterized protein</fullName>
    </submittedName>
</protein>
<evidence type="ECO:0000313" key="2">
    <source>
        <dbReference type="EMBL" id="EMB16552.1"/>
    </source>
</evidence>
<reference evidence="2" key="2">
    <citation type="journal article" date="2013" name="Mar. Genomics">
        <title>Expression of sulfatases in Rhodopirellula baltica and the diversity of sulfatases in the genus Rhodopirellula.</title>
        <authorList>
            <person name="Wegner C.E."/>
            <person name="Richter-Heitmann T."/>
            <person name="Klindworth A."/>
            <person name="Klockow C."/>
            <person name="Richter M."/>
            <person name="Achstetter T."/>
            <person name="Glockner F.O."/>
            <person name="Harder J."/>
        </authorList>
    </citation>
    <scope>NUCLEOTIDE SEQUENCE [LARGE SCALE GENOMIC DNA]</scope>
    <source>
        <strain evidence="2">6C</strain>
    </source>
</reference>